<evidence type="ECO:0000313" key="2">
    <source>
        <dbReference type="EMBL" id="WKN35439.1"/>
    </source>
</evidence>
<dbReference type="AlphaFoldDB" id="A0AA49JFE6"/>
<gene>
    <name evidence="2" type="ORF">K4G66_23990</name>
</gene>
<name>A0AA49JFE6_9BACT</name>
<feature type="transmembrane region" description="Helical" evidence="1">
    <location>
        <begin position="26"/>
        <end position="50"/>
    </location>
</feature>
<protein>
    <submittedName>
        <fullName evidence="2">Uncharacterized protein</fullName>
    </submittedName>
</protein>
<proteinExistence type="predicted"/>
<keyword evidence="1" id="KW-0472">Membrane</keyword>
<reference evidence="2" key="2">
    <citation type="journal article" date="2024" name="Antonie Van Leeuwenhoek">
        <title>Roseihalotalea indica gen. nov., sp. nov., a halophilic Bacteroidetes from mesopelagic Southwest Indian Ocean with higher carbohydrate metabolic potential.</title>
        <authorList>
            <person name="Chen B."/>
            <person name="Zhang M."/>
            <person name="Lin D."/>
            <person name="Ye J."/>
            <person name="Tang K."/>
        </authorList>
    </citation>
    <scope>NUCLEOTIDE SEQUENCE</scope>
    <source>
        <strain evidence="2">TK19036</strain>
    </source>
</reference>
<keyword evidence="1" id="KW-0812">Transmembrane</keyword>
<reference evidence="2" key="1">
    <citation type="journal article" date="2023" name="Comput. Struct. Biotechnol. J.">
        <title>Discovery of a novel marine Bacteroidetes with a rich repertoire of carbohydrate-active enzymes.</title>
        <authorList>
            <person name="Chen B."/>
            <person name="Liu G."/>
            <person name="Chen Q."/>
            <person name="Wang H."/>
            <person name="Liu L."/>
            <person name="Tang K."/>
        </authorList>
    </citation>
    <scope>NUCLEOTIDE SEQUENCE</scope>
    <source>
        <strain evidence="2">TK19036</strain>
    </source>
</reference>
<organism evidence="2">
    <name type="scientific">Roseihalotalea indica</name>
    <dbReference type="NCBI Taxonomy" id="2867963"/>
    <lineage>
        <taxon>Bacteria</taxon>
        <taxon>Pseudomonadati</taxon>
        <taxon>Bacteroidota</taxon>
        <taxon>Cytophagia</taxon>
        <taxon>Cytophagales</taxon>
        <taxon>Catalimonadaceae</taxon>
        <taxon>Roseihalotalea</taxon>
    </lineage>
</organism>
<sequence length="76" mass="8184">MRVPGLSSIGLSAAQLLEEGVLLLNMQMAGLLIGGIFWGVINSALGIGLFNSLLDMIALWSLDETFDKDLNYLEEA</sequence>
<evidence type="ECO:0000256" key="1">
    <source>
        <dbReference type="SAM" id="Phobius"/>
    </source>
</evidence>
<dbReference type="EMBL" id="CP120682">
    <property type="protein sequence ID" value="WKN35439.1"/>
    <property type="molecule type" value="Genomic_DNA"/>
</dbReference>
<keyword evidence="1" id="KW-1133">Transmembrane helix</keyword>
<accession>A0AA49JFE6</accession>